<keyword evidence="9" id="KW-0325">Glycoprotein</keyword>
<proteinExistence type="predicted"/>
<protein>
    <recommendedName>
        <fullName evidence="10">Serine-threonine/tyrosine-protein kinase catalytic domain-containing protein</fullName>
    </recommendedName>
</protein>
<evidence type="ECO:0000256" key="7">
    <source>
        <dbReference type="ARBA" id="ARBA00023136"/>
    </source>
</evidence>
<evidence type="ECO:0000256" key="6">
    <source>
        <dbReference type="ARBA" id="ARBA00022989"/>
    </source>
</evidence>
<evidence type="ECO:0000313" key="12">
    <source>
        <dbReference type="Proteomes" id="UP000239757"/>
    </source>
</evidence>
<dbReference type="PANTHER" id="PTHR47986">
    <property type="entry name" value="OSJNBA0070M12.3 PROTEIN"/>
    <property type="match status" value="1"/>
</dbReference>
<keyword evidence="8" id="KW-0675">Receptor</keyword>
<keyword evidence="3" id="KW-0812">Transmembrane</keyword>
<accession>A0A2P5XIG4</accession>
<dbReference type="EMBL" id="KZ664800">
    <property type="protein sequence ID" value="PPS03133.1"/>
    <property type="molecule type" value="Genomic_DNA"/>
</dbReference>
<evidence type="ECO:0000259" key="10">
    <source>
        <dbReference type="Pfam" id="PF07714"/>
    </source>
</evidence>
<dbReference type="SUPFAM" id="SSF56112">
    <property type="entry name" value="Protein kinase-like (PK-like)"/>
    <property type="match status" value="1"/>
</dbReference>
<sequence>MECVGEGTKGMAEFQAEIAVLSKVRHLVALLGYCINGNERLLVYEYMPRGTLCIWVKHQDLIHIIQGYICSARVA</sequence>
<evidence type="ECO:0000256" key="9">
    <source>
        <dbReference type="ARBA" id="ARBA00023180"/>
    </source>
</evidence>
<comment type="subcellular location">
    <subcellularLocation>
        <location evidence="1">Membrane</location>
        <topology evidence="1">Single-pass membrane protein</topology>
    </subcellularLocation>
</comment>
<evidence type="ECO:0000256" key="3">
    <source>
        <dbReference type="ARBA" id="ARBA00022692"/>
    </source>
</evidence>
<keyword evidence="7" id="KW-0472">Membrane</keyword>
<keyword evidence="2" id="KW-0433">Leucine-rich repeat</keyword>
<dbReference type="InterPro" id="IPR011009">
    <property type="entry name" value="Kinase-like_dom_sf"/>
</dbReference>
<feature type="domain" description="Serine-threonine/tyrosine-protein kinase catalytic" evidence="10">
    <location>
        <begin position="10"/>
        <end position="58"/>
    </location>
</feature>
<keyword evidence="4" id="KW-0732">Signal</keyword>
<dbReference type="Pfam" id="PF07714">
    <property type="entry name" value="PK_Tyr_Ser-Thr"/>
    <property type="match status" value="1"/>
</dbReference>
<dbReference type="Proteomes" id="UP000239757">
    <property type="component" value="Unassembled WGS sequence"/>
</dbReference>
<keyword evidence="5" id="KW-0677">Repeat</keyword>
<dbReference type="Gene3D" id="3.30.200.20">
    <property type="entry name" value="Phosphorylase Kinase, domain 1"/>
    <property type="match status" value="1"/>
</dbReference>
<evidence type="ECO:0000256" key="5">
    <source>
        <dbReference type="ARBA" id="ARBA00022737"/>
    </source>
</evidence>
<gene>
    <name evidence="11" type="ORF">GOBAR_AA17531</name>
</gene>
<dbReference type="OrthoDB" id="8891264at2759"/>
<organism evidence="11 12">
    <name type="scientific">Gossypium barbadense</name>
    <name type="common">Sea Island cotton</name>
    <name type="synonym">Hibiscus barbadensis</name>
    <dbReference type="NCBI Taxonomy" id="3634"/>
    <lineage>
        <taxon>Eukaryota</taxon>
        <taxon>Viridiplantae</taxon>
        <taxon>Streptophyta</taxon>
        <taxon>Embryophyta</taxon>
        <taxon>Tracheophyta</taxon>
        <taxon>Spermatophyta</taxon>
        <taxon>Magnoliopsida</taxon>
        <taxon>eudicotyledons</taxon>
        <taxon>Gunneridae</taxon>
        <taxon>Pentapetalae</taxon>
        <taxon>rosids</taxon>
        <taxon>malvids</taxon>
        <taxon>Malvales</taxon>
        <taxon>Malvaceae</taxon>
        <taxon>Malvoideae</taxon>
        <taxon>Gossypium</taxon>
    </lineage>
</organism>
<dbReference type="InterPro" id="IPR001245">
    <property type="entry name" value="Ser-Thr/Tyr_kinase_cat_dom"/>
</dbReference>
<evidence type="ECO:0000313" key="11">
    <source>
        <dbReference type="EMBL" id="PPS03133.1"/>
    </source>
</evidence>
<name>A0A2P5XIG4_GOSBA</name>
<evidence type="ECO:0000256" key="8">
    <source>
        <dbReference type="ARBA" id="ARBA00023170"/>
    </source>
</evidence>
<dbReference type="GO" id="GO:0004672">
    <property type="term" value="F:protein kinase activity"/>
    <property type="evidence" value="ECO:0007669"/>
    <property type="project" value="InterPro"/>
</dbReference>
<evidence type="ECO:0000256" key="1">
    <source>
        <dbReference type="ARBA" id="ARBA00004167"/>
    </source>
</evidence>
<dbReference type="InterPro" id="IPR052422">
    <property type="entry name" value="Auxin_Ser/Thr_Kinase"/>
</dbReference>
<reference evidence="11 12" key="1">
    <citation type="submission" date="2015-01" db="EMBL/GenBank/DDBJ databases">
        <title>Genome of allotetraploid Gossypium barbadense reveals genomic plasticity and fiber elongation in cotton evolution.</title>
        <authorList>
            <person name="Chen X."/>
            <person name="Liu X."/>
            <person name="Zhao B."/>
            <person name="Zheng H."/>
            <person name="Hu Y."/>
            <person name="Lu G."/>
            <person name="Yang C."/>
            <person name="Chen J."/>
            <person name="Shan C."/>
            <person name="Zhang L."/>
            <person name="Zhou Y."/>
            <person name="Wang L."/>
            <person name="Guo W."/>
            <person name="Bai Y."/>
            <person name="Ruan J."/>
            <person name="Shangguan X."/>
            <person name="Mao Y."/>
            <person name="Jiang J."/>
            <person name="Zhu Y."/>
            <person name="Lei J."/>
            <person name="Kang H."/>
            <person name="Chen S."/>
            <person name="He X."/>
            <person name="Wang R."/>
            <person name="Wang Y."/>
            <person name="Chen J."/>
            <person name="Wang L."/>
            <person name="Yu S."/>
            <person name="Wang B."/>
            <person name="Wei J."/>
            <person name="Song S."/>
            <person name="Lu X."/>
            <person name="Gao Z."/>
            <person name="Gu W."/>
            <person name="Deng X."/>
            <person name="Ma D."/>
            <person name="Wang S."/>
            <person name="Liang W."/>
            <person name="Fang L."/>
            <person name="Cai C."/>
            <person name="Zhu X."/>
            <person name="Zhou B."/>
            <person name="Zhang Y."/>
            <person name="Chen Z."/>
            <person name="Xu S."/>
            <person name="Zhu R."/>
            <person name="Wang S."/>
            <person name="Zhang T."/>
            <person name="Zhao G."/>
        </authorList>
    </citation>
    <scope>NUCLEOTIDE SEQUENCE [LARGE SCALE GENOMIC DNA]</scope>
    <source>
        <strain evidence="12">cv. Xinhai21</strain>
        <tissue evidence="11">Leaf</tissue>
    </source>
</reference>
<dbReference type="AlphaFoldDB" id="A0A2P5XIG4"/>
<keyword evidence="6" id="KW-1133">Transmembrane helix</keyword>
<dbReference type="GO" id="GO:0016020">
    <property type="term" value="C:membrane"/>
    <property type="evidence" value="ECO:0007669"/>
    <property type="project" value="UniProtKB-SubCell"/>
</dbReference>
<dbReference type="PANTHER" id="PTHR47986:SF10">
    <property type="entry name" value="RECEPTOR-LIKE KINASE TMK4"/>
    <property type="match status" value="1"/>
</dbReference>
<evidence type="ECO:0000256" key="2">
    <source>
        <dbReference type="ARBA" id="ARBA00022614"/>
    </source>
</evidence>
<evidence type="ECO:0000256" key="4">
    <source>
        <dbReference type="ARBA" id="ARBA00022729"/>
    </source>
</evidence>